<comment type="caution">
    <text evidence="2">The sequence shown here is derived from an EMBL/GenBank/DDBJ whole genome shotgun (WGS) entry which is preliminary data.</text>
</comment>
<accession>A0AAE1BAF8</accession>
<proteinExistence type="predicted"/>
<dbReference type="AlphaFoldDB" id="A0AAE1BAF8"/>
<reference evidence="2" key="1">
    <citation type="journal article" date="2023" name="G3 (Bethesda)">
        <title>A reference genome for the long-term kleptoplast-retaining sea slug Elysia crispata morphotype clarki.</title>
        <authorList>
            <person name="Eastman K.E."/>
            <person name="Pendleton A.L."/>
            <person name="Shaikh M.A."/>
            <person name="Suttiyut T."/>
            <person name="Ogas R."/>
            <person name="Tomko P."/>
            <person name="Gavelis G."/>
            <person name="Widhalm J.R."/>
            <person name="Wisecaver J.H."/>
        </authorList>
    </citation>
    <scope>NUCLEOTIDE SEQUENCE</scope>
    <source>
        <strain evidence="2">ECLA1</strain>
    </source>
</reference>
<evidence type="ECO:0000313" key="3">
    <source>
        <dbReference type="Proteomes" id="UP001283361"/>
    </source>
</evidence>
<dbReference type="Proteomes" id="UP001283361">
    <property type="component" value="Unassembled WGS sequence"/>
</dbReference>
<dbReference type="EMBL" id="JAWDGP010000260">
    <property type="protein sequence ID" value="KAK3802225.1"/>
    <property type="molecule type" value="Genomic_DNA"/>
</dbReference>
<evidence type="ECO:0000256" key="1">
    <source>
        <dbReference type="SAM" id="MobiDB-lite"/>
    </source>
</evidence>
<keyword evidence="3" id="KW-1185">Reference proteome</keyword>
<feature type="compositionally biased region" description="Polar residues" evidence="1">
    <location>
        <begin position="12"/>
        <end position="22"/>
    </location>
</feature>
<gene>
    <name evidence="2" type="ORF">RRG08_004515</name>
</gene>
<feature type="compositionally biased region" description="Basic residues" evidence="1">
    <location>
        <begin position="1"/>
        <end position="11"/>
    </location>
</feature>
<sequence>MWSGKCHRKQHSTLPDISQGECSRTLDPRCPSRNTVQRSPKGIRVDDVRKLYELSKAFLRTHKAVKGPSSVDDIGQPRVTL</sequence>
<organism evidence="2 3">
    <name type="scientific">Elysia crispata</name>
    <name type="common">lettuce slug</name>
    <dbReference type="NCBI Taxonomy" id="231223"/>
    <lineage>
        <taxon>Eukaryota</taxon>
        <taxon>Metazoa</taxon>
        <taxon>Spiralia</taxon>
        <taxon>Lophotrochozoa</taxon>
        <taxon>Mollusca</taxon>
        <taxon>Gastropoda</taxon>
        <taxon>Heterobranchia</taxon>
        <taxon>Euthyneura</taxon>
        <taxon>Panpulmonata</taxon>
        <taxon>Sacoglossa</taxon>
        <taxon>Placobranchoidea</taxon>
        <taxon>Plakobranchidae</taxon>
        <taxon>Elysia</taxon>
    </lineage>
</organism>
<feature type="region of interest" description="Disordered" evidence="1">
    <location>
        <begin position="1"/>
        <end position="42"/>
    </location>
</feature>
<protein>
    <submittedName>
        <fullName evidence="2">Uncharacterized protein</fullName>
    </submittedName>
</protein>
<evidence type="ECO:0000313" key="2">
    <source>
        <dbReference type="EMBL" id="KAK3802225.1"/>
    </source>
</evidence>
<name>A0AAE1BAF8_9GAST</name>